<dbReference type="EMBL" id="JAVRRD010000038">
    <property type="protein sequence ID" value="KAK5045232.1"/>
    <property type="molecule type" value="Genomic_DNA"/>
</dbReference>
<dbReference type="SUPFAM" id="SSF56752">
    <property type="entry name" value="D-aminoacid aminotransferase-like PLP-dependent enzymes"/>
    <property type="match status" value="1"/>
</dbReference>
<evidence type="ECO:0000313" key="1">
    <source>
        <dbReference type="EMBL" id="KAK5045232.1"/>
    </source>
</evidence>
<dbReference type="InterPro" id="IPR001544">
    <property type="entry name" value="Aminotrans_IV"/>
</dbReference>
<evidence type="ECO:0000313" key="2">
    <source>
        <dbReference type="Proteomes" id="UP001358417"/>
    </source>
</evidence>
<evidence type="ECO:0008006" key="3">
    <source>
        <dbReference type="Google" id="ProtNLM"/>
    </source>
</evidence>
<protein>
    <recommendedName>
        <fullName evidence="3">Aminodeoxychorismate lyase</fullName>
    </recommendedName>
</protein>
<dbReference type="Gene3D" id="3.30.470.10">
    <property type="match status" value="1"/>
</dbReference>
<dbReference type="RefSeq" id="XP_064700864.1">
    <property type="nucleotide sequence ID" value="XM_064852878.1"/>
</dbReference>
<keyword evidence="2" id="KW-1185">Reference proteome</keyword>
<dbReference type="GO" id="GO:0003824">
    <property type="term" value="F:catalytic activity"/>
    <property type="evidence" value="ECO:0007669"/>
    <property type="project" value="InterPro"/>
</dbReference>
<dbReference type="Pfam" id="PF01063">
    <property type="entry name" value="Aminotran_4"/>
    <property type="match status" value="1"/>
</dbReference>
<dbReference type="InterPro" id="IPR043132">
    <property type="entry name" value="BCAT-like_C"/>
</dbReference>
<dbReference type="GeneID" id="89977497"/>
<reference evidence="1 2" key="1">
    <citation type="submission" date="2023-08" db="EMBL/GenBank/DDBJ databases">
        <title>Black Yeasts Isolated from many extreme environments.</title>
        <authorList>
            <person name="Coleine C."/>
            <person name="Stajich J.E."/>
            <person name="Selbmann L."/>
        </authorList>
    </citation>
    <scope>NUCLEOTIDE SEQUENCE [LARGE SCALE GENOMIC DNA]</scope>
    <source>
        <strain evidence="1 2">CCFEE 5792</strain>
    </source>
</reference>
<dbReference type="Proteomes" id="UP001358417">
    <property type="component" value="Unassembled WGS sequence"/>
</dbReference>
<organism evidence="1 2">
    <name type="scientific">Exophiala bonariae</name>
    <dbReference type="NCBI Taxonomy" id="1690606"/>
    <lineage>
        <taxon>Eukaryota</taxon>
        <taxon>Fungi</taxon>
        <taxon>Dikarya</taxon>
        <taxon>Ascomycota</taxon>
        <taxon>Pezizomycotina</taxon>
        <taxon>Eurotiomycetes</taxon>
        <taxon>Chaetothyriomycetidae</taxon>
        <taxon>Chaetothyriales</taxon>
        <taxon>Herpotrichiellaceae</taxon>
        <taxon>Exophiala</taxon>
    </lineage>
</organism>
<comment type="caution">
    <text evidence="1">The sequence shown here is derived from an EMBL/GenBank/DDBJ whole genome shotgun (WGS) entry which is preliminary data.</text>
</comment>
<accession>A0AAV9MWD7</accession>
<gene>
    <name evidence="1" type="ORF">LTR84_009338</name>
</gene>
<name>A0AAV9MWD7_9EURO</name>
<dbReference type="Gene3D" id="3.20.10.10">
    <property type="entry name" value="D-amino Acid Aminotransferase, subunit A, domain 2"/>
    <property type="match status" value="1"/>
</dbReference>
<dbReference type="InterPro" id="IPR043131">
    <property type="entry name" value="BCAT-like_N"/>
</dbReference>
<proteinExistence type="predicted"/>
<dbReference type="AlphaFoldDB" id="A0AAV9MWD7"/>
<dbReference type="InterPro" id="IPR036038">
    <property type="entry name" value="Aminotransferase-like"/>
</dbReference>
<sequence>MAKQSEEEIVAITSRPEFRIFTTLRFNQWNDADFRHEGITMRKLFDSQLLDYHCDRLIASARAFTWTEVVALLEREGKTYLYAGIDRAVSQYPMTPKKPAQGFFRAYRVRLNISREATIDITLAPMGDDKPWAELQSDNFNNFQLRNMAIGSMPPATCTVGIDKVATPATTFTTHKTSYRDVYDAARDRSGITEFPPTQYEVLLYNNDNEITEASLSTVYFYREGRWVTPAADCGGNIGVTRRLMLENGHAVEGRISMADLAHGEIVGLSNGARGFFTGELQMDRHSDGETSASG</sequence>